<keyword evidence="6" id="KW-1185">Reference proteome</keyword>
<dbReference type="GeneID" id="14925232"/>
<protein>
    <submittedName>
        <fullName evidence="5">Ras subfamily protein</fullName>
    </submittedName>
</protein>
<dbReference type="InterPro" id="IPR001806">
    <property type="entry name" value="Small_GTPase"/>
</dbReference>
<dbReference type="KEGG" id="acan:ACA1_272090"/>
<feature type="region of interest" description="Disordered" evidence="3">
    <location>
        <begin position="732"/>
        <end position="798"/>
    </location>
</feature>
<dbReference type="InterPro" id="IPR027417">
    <property type="entry name" value="P-loop_NTPase"/>
</dbReference>
<dbReference type="PROSITE" id="PS51419">
    <property type="entry name" value="RAB"/>
    <property type="match status" value="1"/>
</dbReference>
<dbReference type="SMART" id="SM00225">
    <property type="entry name" value="BTB"/>
    <property type="match status" value="2"/>
</dbReference>
<sequence>MATKDYKIAIGGPGGVGKSAIVLQFVTGNYVSEYDPTIEDSYRKQFALGDKVVMADMLDTAGMEEFSAMRDQWMRTHNGFIIVFGLDSRSSFNDTEAFFEQIVRVKDGLPFCAVESAEAIAMARRWNVPYVEATAKESVDHIFAHLLYDMEAARVALATAKEKEEPATKKTEANKNSTWQQDMLALVNEPSSADIRIFIDHQGAVSGPIFGHSMIIGRQSPKLRELFAQAKQSAGACGVGQAADELPAVTLSHVSPAVLQFLLGYFYSSTLALPSFLEPQGQAVIAELYRSIGGTSDAPKAPEAADSSSKSADAEGMRRAWKLVRRVYKSKRPYSIILDPVDVASTATVGPESVAAIMPLLQRVMAQGVSTAGAAHLCALLQHMHAFAAAYEISALQEFLDQRLAALNLLSECGKAMDQVMSVVAPFFEEWEAVKASSATPASAYFARFLELLARHGVRFVFEMVRFVKLLADVRGLMGADVMRMLTTLIVDRADAVFLRLSLALVDLHLARTAHEGETEQASAEYVTRLLVQWELLLDPLAALLDARQCGGAVTAAADGDGDAGATASEGDEAPAAAEKKTKNLEHTLNLRKKEKKRRAQSPDEQAKYFRSYMKTGLSSLKEFLPELREELIKHATGKPTTLTRKHLPTFFIDLADNLCKWSKANKHYNEAMHHPNLVTAAVEQLVAALAYGREAEKHIGRDIHAVAQVVLSDELREILIETGVIKREYASEADEQNKPGLLANGKEKATATPKTEEPEIETSKAKEVAKADESEHGATTETSKEQEGGDRAVAEAQPDRTKAFLPRLGIEAESDLAFVVEGQRIFCYRAVLMGRSQHFRISFTGYMERYTKEIPVPDHSCAAFAAFLHYLYYDQLPHLDASDNATLVGWCDGQFRVASPLSAGDVLLEVVAISDEYHHEHLKELVLGQLLPFVDVDNVVFLHMMAQLYNATDLRNKCVAVMSDNFEKIHDEHFPAALKVLQGVVPQEATASEAEAESSSGHKEDRIELDEATAQQLIKGWEERRKQVAQCQKGFLFVPPPSLHV</sequence>
<dbReference type="PANTHER" id="PTHR24070">
    <property type="entry name" value="RAS, DI-RAS, AND RHEB FAMILY MEMBERS OF SMALL GTPASE SUPERFAMILY"/>
    <property type="match status" value="1"/>
</dbReference>
<organism evidence="5 6">
    <name type="scientific">Acanthamoeba castellanii (strain ATCC 30010 / Neff)</name>
    <dbReference type="NCBI Taxonomy" id="1257118"/>
    <lineage>
        <taxon>Eukaryota</taxon>
        <taxon>Amoebozoa</taxon>
        <taxon>Discosea</taxon>
        <taxon>Longamoebia</taxon>
        <taxon>Centramoebida</taxon>
        <taxon>Acanthamoebidae</taxon>
        <taxon>Acanthamoeba</taxon>
    </lineage>
</organism>
<feature type="domain" description="BTB" evidence="4">
    <location>
        <begin position="193"/>
        <end position="275"/>
    </location>
</feature>
<dbReference type="InterPro" id="IPR020849">
    <property type="entry name" value="Small_GTPase_Ras-type"/>
</dbReference>
<dbReference type="GO" id="GO:0016020">
    <property type="term" value="C:membrane"/>
    <property type="evidence" value="ECO:0007669"/>
    <property type="project" value="InterPro"/>
</dbReference>
<keyword evidence="1" id="KW-0547">Nucleotide-binding</keyword>
<feature type="compositionally biased region" description="Low complexity" evidence="3">
    <location>
        <begin position="559"/>
        <end position="569"/>
    </location>
</feature>
<dbReference type="PRINTS" id="PR00449">
    <property type="entry name" value="RASTRNSFRMNG"/>
</dbReference>
<dbReference type="GO" id="GO:0007165">
    <property type="term" value="P:signal transduction"/>
    <property type="evidence" value="ECO:0007669"/>
    <property type="project" value="InterPro"/>
</dbReference>
<dbReference type="VEuPathDB" id="AmoebaDB:ACA1_272090"/>
<dbReference type="InterPro" id="IPR000210">
    <property type="entry name" value="BTB/POZ_dom"/>
</dbReference>
<accession>L8HGE6</accession>
<dbReference type="InterPro" id="IPR011333">
    <property type="entry name" value="SKP1/BTB/POZ_sf"/>
</dbReference>
<feature type="compositionally biased region" description="Basic and acidic residues" evidence="3">
    <location>
        <begin position="746"/>
        <end position="798"/>
    </location>
</feature>
<feature type="compositionally biased region" description="Basic residues" evidence="3">
    <location>
        <begin position="590"/>
        <end position="600"/>
    </location>
</feature>
<dbReference type="Gene3D" id="3.30.710.10">
    <property type="entry name" value="Potassium Channel Kv1.1, Chain A"/>
    <property type="match status" value="2"/>
</dbReference>
<dbReference type="NCBIfam" id="TIGR00231">
    <property type="entry name" value="small_GTP"/>
    <property type="match status" value="1"/>
</dbReference>
<dbReference type="CDD" id="cd14733">
    <property type="entry name" value="BACK"/>
    <property type="match status" value="1"/>
</dbReference>
<dbReference type="Pfam" id="PF00071">
    <property type="entry name" value="Ras"/>
    <property type="match status" value="1"/>
</dbReference>
<dbReference type="SMART" id="SM00174">
    <property type="entry name" value="RHO"/>
    <property type="match status" value="1"/>
</dbReference>
<gene>
    <name evidence="5" type="ORF">ACA1_272090</name>
</gene>
<name>L8HGE6_ACACF</name>
<evidence type="ECO:0000256" key="2">
    <source>
        <dbReference type="ARBA" id="ARBA00023134"/>
    </source>
</evidence>
<evidence type="ECO:0000259" key="4">
    <source>
        <dbReference type="PROSITE" id="PS50097"/>
    </source>
</evidence>
<dbReference type="PROSITE" id="PS50097">
    <property type="entry name" value="BTB"/>
    <property type="match status" value="2"/>
</dbReference>
<dbReference type="Proteomes" id="UP000011083">
    <property type="component" value="Unassembled WGS sequence"/>
</dbReference>
<dbReference type="GO" id="GO:0003924">
    <property type="term" value="F:GTPase activity"/>
    <property type="evidence" value="ECO:0007669"/>
    <property type="project" value="InterPro"/>
</dbReference>
<dbReference type="RefSeq" id="XP_004353748.1">
    <property type="nucleotide sequence ID" value="XM_004353696.1"/>
</dbReference>
<dbReference type="SUPFAM" id="SSF52540">
    <property type="entry name" value="P-loop containing nucleoside triphosphate hydrolases"/>
    <property type="match status" value="1"/>
</dbReference>
<dbReference type="SMART" id="SM00173">
    <property type="entry name" value="RAS"/>
    <property type="match status" value="1"/>
</dbReference>
<dbReference type="STRING" id="1257118.L8HGE6"/>
<dbReference type="SUPFAM" id="SSF54695">
    <property type="entry name" value="POZ domain"/>
    <property type="match status" value="1"/>
</dbReference>
<dbReference type="PROSITE" id="PS51421">
    <property type="entry name" value="RAS"/>
    <property type="match status" value="1"/>
</dbReference>
<evidence type="ECO:0000313" key="5">
    <source>
        <dbReference type="EMBL" id="ELR24220.1"/>
    </source>
</evidence>
<evidence type="ECO:0000256" key="1">
    <source>
        <dbReference type="ARBA" id="ARBA00022741"/>
    </source>
</evidence>
<dbReference type="Pfam" id="PF00651">
    <property type="entry name" value="BTB"/>
    <property type="match status" value="1"/>
</dbReference>
<dbReference type="AlphaFoldDB" id="L8HGE6"/>
<dbReference type="SMART" id="SM00175">
    <property type="entry name" value="RAB"/>
    <property type="match status" value="1"/>
</dbReference>
<dbReference type="Gene3D" id="3.40.50.300">
    <property type="entry name" value="P-loop containing nucleotide triphosphate hydrolases"/>
    <property type="match status" value="1"/>
</dbReference>
<dbReference type="InterPro" id="IPR005225">
    <property type="entry name" value="Small_GTP-bd"/>
</dbReference>
<dbReference type="GO" id="GO:0005525">
    <property type="term" value="F:GTP binding"/>
    <property type="evidence" value="ECO:0007669"/>
    <property type="project" value="UniProtKB-KW"/>
</dbReference>
<feature type="region of interest" description="Disordered" evidence="3">
    <location>
        <begin position="559"/>
        <end position="606"/>
    </location>
</feature>
<evidence type="ECO:0000313" key="6">
    <source>
        <dbReference type="Proteomes" id="UP000011083"/>
    </source>
</evidence>
<proteinExistence type="predicted"/>
<reference evidence="5 6" key="1">
    <citation type="journal article" date="2013" name="Genome Biol.">
        <title>Genome of Acanthamoeba castellanii highlights extensive lateral gene transfer and early evolution of tyrosine kinase signaling.</title>
        <authorList>
            <person name="Clarke M."/>
            <person name="Lohan A.J."/>
            <person name="Liu B."/>
            <person name="Lagkouvardos I."/>
            <person name="Roy S."/>
            <person name="Zafar N."/>
            <person name="Bertelli C."/>
            <person name="Schilde C."/>
            <person name="Kianianmomeni A."/>
            <person name="Burglin T.R."/>
            <person name="Frech C."/>
            <person name="Turcotte B."/>
            <person name="Kopec K.O."/>
            <person name="Synnott J.M."/>
            <person name="Choo C."/>
            <person name="Paponov I."/>
            <person name="Finkler A."/>
            <person name="Soon Heng Tan C."/>
            <person name="Hutchins A.P."/>
            <person name="Weinmeier T."/>
            <person name="Rattei T."/>
            <person name="Chu J.S."/>
            <person name="Gimenez G."/>
            <person name="Irimia M."/>
            <person name="Rigden D.J."/>
            <person name="Fitzpatrick D.A."/>
            <person name="Lorenzo-Morales J."/>
            <person name="Bateman A."/>
            <person name="Chiu C.H."/>
            <person name="Tang P."/>
            <person name="Hegemann P."/>
            <person name="Fromm H."/>
            <person name="Raoult D."/>
            <person name="Greub G."/>
            <person name="Miranda-Saavedra D."/>
            <person name="Chen N."/>
            <person name="Nash P."/>
            <person name="Ginger M.L."/>
            <person name="Horn M."/>
            <person name="Schaap P."/>
            <person name="Caler L."/>
            <person name="Loftus B."/>
        </authorList>
    </citation>
    <scope>NUCLEOTIDE SEQUENCE [LARGE SCALE GENOMIC DNA]</scope>
    <source>
        <strain evidence="5 6">Neff</strain>
    </source>
</reference>
<feature type="domain" description="BTB" evidence="4">
    <location>
        <begin position="815"/>
        <end position="881"/>
    </location>
</feature>
<dbReference type="EMBL" id="KB007835">
    <property type="protein sequence ID" value="ELR24220.1"/>
    <property type="molecule type" value="Genomic_DNA"/>
</dbReference>
<evidence type="ECO:0000256" key="3">
    <source>
        <dbReference type="SAM" id="MobiDB-lite"/>
    </source>
</evidence>
<keyword evidence="2" id="KW-0342">GTP-binding</keyword>